<keyword evidence="7 14" id="KW-0106">Calcium</keyword>
<dbReference type="GO" id="GO:0007156">
    <property type="term" value="P:homophilic cell adhesion via plasma membrane adhesion molecules"/>
    <property type="evidence" value="ECO:0007669"/>
    <property type="project" value="InterPro"/>
</dbReference>
<keyword evidence="9 16" id="KW-1133">Transmembrane helix</keyword>
<feature type="domain" description="Cadherin" evidence="17">
    <location>
        <begin position="609"/>
        <end position="738"/>
    </location>
</feature>
<evidence type="ECO:0000256" key="14">
    <source>
        <dbReference type="PROSITE-ProRule" id="PRU00043"/>
    </source>
</evidence>
<feature type="compositionally biased region" description="Basic and acidic residues" evidence="15">
    <location>
        <begin position="3062"/>
        <end position="3081"/>
    </location>
</feature>
<keyword evidence="8" id="KW-0130">Cell adhesion</keyword>
<dbReference type="PROSITE" id="PS50268">
    <property type="entry name" value="CADHERIN_2"/>
    <property type="match status" value="16"/>
</dbReference>
<feature type="compositionally biased region" description="Polar residues" evidence="15">
    <location>
        <begin position="3237"/>
        <end position="3246"/>
    </location>
</feature>
<feature type="compositionally biased region" description="Basic and acidic residues" evidence="15">
    <location>
        <begin position="3549"/>
        <end position="3571"/>
    </location>
</feature>
<feature type="compositionally biased region" description="Low complexity" evidence="15">
    <location>
        <begin position="3402"/>
        <end position="3414"/>
    </location>
</feature>
<dbReference type="PANTHER" id="PTHR24027:SF438">
    <property type="entry name" value="CADHERIN 23"/>
    <property type="match status" value="1"/>
</dbReference>
<feature type="domain" description="Cadherin" evidence="17">
    <location>
        <begin position="739"/>
        <end position="850"/>
    </location>
</feature>
<feature type="compositionally biased region" description="Basic residues" evidence="15">
    <location>
        <begin position="3485"/>
        <end position="3497"/>
    </location>
</feature>
<feature type="compositionally biased region" description="Polar residues" evidence="15">
    <location>
        <begin position="3146"/>
        <end position="3173"/>
    </location>
</feature>
<evidence type="ECO:0000256" key="3">
    <source>
        <dbReference type="ARBA" id="ARBA00022536"/>
    </source>
</evidence>
<feature type="compositionally biased region" description="Basic and acidic residues" evidence="15">
    <location>
        <begin position="3652"/>
        <end position="3664"/>
    </location>
</feature>
<feature type="compositionally biased region" description="Low complexity" evidence="15">
    <location>
        <begin position="3605"/>
        <end position="3624"/>
    </location>
</feature>
<feature type="domain" description="Cadherin" evidence="17">
    <location>
        <begin position="1935"/>
        <end position="2051"/>
    </location>
</feature>
<evidence type="ECO:0000256" key="16">
    <source>
        <dbReference type="SAM" id="Phobius"/>
    </source>
</evidence>
<dbReference type="GO" id="GO:0007163">
    <property type="term" value="P:establishment or maintenance of cell polarity"/>
    <property type="evidence" value="ECO:0007669"/>
    <property type="project" value="UniProtKB-ARBA"/>
</dbReference>
<feature type="region of interest" description="Disordered" evidence="15">
    <location>
        <begin position="2229"/>
        <end position="2258"/>
    </location>
</feature>
<feature type="region of interest" description="Disordered" evidence="15">
    <location>
        <begin position="3549"/>
        <end position="3631"/>
    </location>
</feature>
<keyword evidence="4 16" id="KW-0812">Transmembrane</keyword>
<feature type="compositionally biased region" description="Low complexity" evidence="15">
    <location>
        <begin position="2786"/>
        <end position="2799"/>
    </location>
</feature>
<sequence length="3799" mass="423380">MTRDYESAATVAKKCHRRVSAAVRACTALILLLDCCLVLPTAVANSPPRFLTDRGQTEIVLRLKEGPETPVGSFIYHLRGVDPDGDDLTFGVLNQPGSDIISIEKSSRTDAKVYLKKPLDREVRDDYSLVLTLTDGKLGEGNFITQSLFLLIEDINDNVPIFKPHPTSLTVREDASPGVLTTVEATDLDEGPHGQVVYHLQELDGDDDVFSITTVNGRGVIRLVGRLDYERKYLYQLRVLAVDRAINEKVNTGSTAILIKVQDVEDQPPEFISMTPVSRISENTRIGTSVLQVRAIDGDKGINNRVTYGITRGPRQLFDIDATTGVVFTTAHLDREAPDNSDGSFVLEITVREVSKIVPAPQVSTEVTVILMDVNDETPTFRSPAYVAEINENAPPNTPVNFLADSVPEVFDHDLGSNGTFKLFIAGDQGIFEVTPKQGINEAPFLIRVKDSAKLDFEKISTVNFTLVAKEIVANSAKQSSVPVTVHIKDQNDNYPEFAESTYEVSVFENCEVGTTVAWVQALDYDSGNYGTKGIRYTNLGGSLASALDLDYLTGVISVRQPGAAFDRELIARHYLTVEARDDLGRGNRNTVQLIVNINDINDNTPTFLQSKYEAVLVENEENFESPLVVEAFDIDLNGSRNSEVVYSIVPSDFSRNFSIDPRRGVIRPVRPMDFEALPLSTTSAVKSAGGGSSSRSESIVRPIRLTIKAKDLGSPSLSSDVPLMIYFKDVNDNAPNFERAVYKKNVPEDLPGGTSVLQVKAWDKDLSSPNNKIVYRIQSGAGDKFVIEPETGTIRVAPGSNLDPDLTSNRTAKYSLRVLAIDSGAEIQRSAEVQVNITIIDVNNKPPVFVDPGTVTIRENTQAGAYVHRVVANDPDIAPILRYTIDANSSEARNEEGSLIRIQEYDYLAALELNSVDGLIRVVKLLDRERVETIRLALVVEDLAAVKGVQTASAVLNIVVEDENDNDPKFRHAFYRRHVTENSKRGAHIVSVVADDADKNRTIAYTLESPRDIAELVNLDPETGELTVANKIDREVHSWLNLTLRATDSGTPPRSSPVDVFIQVIDENDNNPYFVTSIANLTVPENAKIGTKIASILARDADSGEYGKITYLLDKLSSQGKFVIHPESGSLTVADTLDWETKSSYVLVIEAWDNYQFGYTTGESRNAFKQIEVTIADVNDNVPKVEIPDGCATVSEFHDIRDSIVFIKTKDADNPLTPNGRTMIRILEGNERGYFMLEQTDYWTARLKAAESLRGRFGTYSLKVEIQDLGVPPNKVYAKLDVCVTDYNDNAPVFTSPPHNTTVRIPENMTVGTDVIQVQAKDADIGMNGDVHYRLKHDIAGHYRTFQIDDKTGWIQLKLPLDRETQKLYEIRVEAYDLGTPTPLSSDLDLIIYVKNINDYEPQFTMDVHKVNFTEEQPASLERVALPDTVDRDEVDDLDDPPSRVCYFIVGGDDDEGAFDLDNETHELTVMRFAVFFFIIRARSIATTEVEKLMLYRLRFTDCRDTGSRGQEYLRDLRQGYRGLFEYAETSGRFRSSRRYAIESDRQPWNPQLWKKRLTKRSKKTAAIRAIRAIAMYHPFIEAIINDEKKKSRAPCYLISRESVHSTGLHSCLTLYSCPFKRRMASYTLYDARGAMRMAEEWLKTLICLSFLLASWVVVRVLAARPRFDVSTDMGMVLVPADAEVDSVIFRLRATDQDADFPLIFEIIATTSPIVKIDNLPCTLYNKVCQANVILTRRLVPGRLHDFVVRVRDSKGDVNSMQATISVTNSTTPRDRIFPHIPSLIMVPEQPKELFKIRQRQMGSQTKGIITLIGELDFETQSMYTLTMYATGDIILRVHAEDGDKGVPREVTYGLVSEGNPFTTFFNVSETTGEIILAKPLEELTKITHVGAPIILKIVAEEIRTMRDEPPAQATIVELGLLLGEPGNNPPYFENENYVAWLDENAEPGTIIQFTDVYSTRVKDEDIGKAGVFALKLKNNNGTFEVSPSVAERSASFVITVRDSTLIDYERFKSLRCTLVAQEVGPATDLSASVPVTIFLRDVNDNPPIFDVSLYTVTLPENPIPGTKVIQVHATDRDSGAYGRIQYVRIVGDGGAAFEINPDSGVVSVTMGSIIDRERTPRLELMIEARDEDGRGLRGVATLIVNILDVNDNAPIFERAIYDFALNGDLSNFTAPAFIKAVDADAEPPNNVVRYEIVNGNYDNKFQLNEETGELTLREVINNKARKARRASSNLRKQLRLSEPETPSSSSSFSSLTPTTVQNVSSILKSANDSSQFGNFSTLSNSTSHHLENKTRTRRAEDTVLFVLTARAYDLGVPHLSSTVQIRIMHPKTAFARIVMFVMPGENPDPKKTAETLATITGSRVTIQEIKPYAAQINPSTQDSSKRSVVVAKVEQNGPGTLVDVNKIRESLAANGFGVISGMEPVDEGSGSSQGAGETSGARNGKNISITQSSSEEVTVYKAENKLLTWLLVLLGLLILAALITLVTCCVCSSCPFYMEPRKRRVHSAETIVMRTNGRPKRHLHRKPLKMIDVGYCTQRKEAWSADPERQQWQFNRRNTKNLGIASLPGDAFVAPPGHRHPDYDRMQAARPPQHSGLQQQQQQQQQQQPQYTIVPLVPYGDQVTAAREGVYTDDAELDSLRRHEKARGSNEAAPDTGEVGGSNREQHFYRDGNAEVLRLVTRGQIEEHPKLINEPSYGSKDVESDEYTGRDILAANNKPLKDAEIAAAETSKSAYRAHDAELVRQNALLTRLLLEREGKGGLHAAALPDYSSFLETQSLPGQIATATQTDRTTATQTENFARSRSDTEDMDEDSRTRRKSKSKGKVETKENFKQTKKTIWVRTPIPEESSALSPSKRRSSPSSTKIEVTESSRKVSVSPDVLKEFSSSLKSNDSDVEEEKGKFSKTCSDVKSAVKQKMPKIISRNITVQKKKIKESTVKNNSSTTSSPDGKEKNILTKSKIRKKPVKPPRKRLEKKLELEKSNFMEPSFKVLERELSNFQQKVRQFSDDKLKMLKKRGSKTEKESEDDSAATYNITKKSEVMLRRTTRSLSRETSPTKITVEEKTQTLEEGSKITERKLVKQKHVASSDQESSDKSKKQSSSSEKQKSQDEATHAISKIDSQLQKEKQQNSIVNKSDHEELDNTENVSIMKSDSSPVKSKQNSDSSKTLNESPVKKNKSDSPRKQAGNKKESTSPSSQPEKCRELPLKLSQSNQLQGQSSKVSPTQSLPKKKVNHQPQPQQQIKESLEKSSFPKSPIKLPQRKSDYPPAPLFSVTDATGFGIDDSDDEDDDDDSSCASDMSNKTALHTRPYGTPRHSISSDGEAVDVEGAAAATKPCQKWSLESEQTPGTQMKTAIFPQKIEVPPIDKPKYPSGKAMSMDQPRSPTKKIRTDSSKSMGFTEATTTTTTTQKTADAKTRTDHPRMRPVIVGAKRKEQHYRSDRFTSRTESFRRISESGKIEDSSGSLRQQHQQHHQRRVEIRSKHLKLHVSHHYRQTRSDDDNNKSGSGRLSDASSLQESPPYAAAACNRDPEITKARSRYMAWYQEKRAEAEKRKREKKEAEMVKEQRQRPARRQRGAKSADEHSRAEDADDKNSRSRERAKSLSAASHQSNASSSQQQQRISRLRIRPLVNVESEQLKAIVRQGRKLRKAEAGGRCGKEDPPVQIFAPQKPPREAVDACLERSLHIEPRHHLVQHSEYKYERIVQTMPFYLHQQPPPVPHPSPEGFQDDSSEGRRPDDDLDSGIAVSMQSEGKTATTTTRLRHQQLLDKKSVFDIAYSGASPTHLRSDSNSSTPPT</sequence>
<evidence type="ECO:0000256" key="1">
    <source>
        <dbReference type="ARBA" id="ARBA00004251"/>
    </source>
</evidence>
<keyword evidence="19" id="KW-1185">Reference proteome</keyword>
<dbReference type="GO" id="GO:0048589">
    <property type="term" value="P:developmental growth"/>
    <property type="evidence" value="ECO:0007669"/>
    <property type="project" value="UniProtKB-ARBA"/>
</dbReference>
<dbReference type="GO" id="GO:0030154">
    <property type="term" value="P:cell differentiation"/>
    <property type="evidence" value="ECO:0007669"/>
    <property type="project" value="UniProtKB-ARBA"/>
</dbReference>
<keyword evidence="11" id="KW-1015">Disulfide bond</keyword>
<comment type="subcellular location">
    <subcellularLocation>
        <location evidence="1">Cell membrane</location>
        <topology evidence="1">Single-pass type I membrane protein</topology>
    </subcellularLocation>
</comment>
<feature type="domain" description="Cadherin" evidence="17">
    <location>
        <begin position="382"/>
        <end position="498"/>
    </location>
</feature>
<keyword evidence="2" id="KW-1003">Cell membrane</keyword>
<dbReference type="InterPro" id="IPR015919">
    <property type="entry name" value="Cadherin-like_sf"/>
</dbReference>
<feature type="compositionally biased region" description="Low complexity" evidence="15">
    <location>
        <begin position="2600"/>
        <end position="2611"/>
    </location>
</feature>
<keyword evidence="12" id="KW-0325">Glycoprotein</keyword>
<feature type="compositionally biased region" description="Basic and acidic residues" evidence="15">
    <location>
        <begin position="3581"/>
        <end position="3604"/>
    </location>
</feature>
<feature type="compositionally biased region" description="Basic and acidic residues" evidence="15">
    <location>
        <begin position="3439"/>
        <end position="3463"/>
    </location>
</feature>
<feature type="domain" description="Cadherin" evidence="17">
    <location>
        <begin position="2180"/>
        <end position="2281"/>
    </location>
</feature>
<dbReference type="EMBL" id="CADCXV010001460">
    <property type="protein sequence ID" value="CAB0044486.1"/>
    <property type="molecule type" value="Genomic_DNA"/>
</dbReference>
<feature type="region of interest" description="Disordered" evidence="15">
    <location>
        <begin position="3017"/>
        <end position="3535"/>
    </location>
</feature>
<name>A0A6H5J4A3_9HYME</name>
<dbReference type="Pfam" id="PF00028">
    <property type="entry name" value="Cadherin"/>
    <property type="match status" value="9"/>
</dbReference>
<dbReference type="GO" id="GO:0005509">
    <property type="term" value="F:calcium ion binding"/>
    <property type="evidence" value="ECO:0007669"/>
    <property type="project" value="UniProtKB-UniRule"/>
</dbReference>
<feature type="compositionally biased region" description="Basic and acidic residues" evidence="15">
    <location>
        <begin position="3415"/>
        <end position="3425"/>
    </location>
</feature>
<feature type="region of interest" description="Disordered" evidence="15">
    <location>
        <begin position="2426"/>
        <end position="2449"/>
    </location>
</feature>
<feature type="compositionally biased region" description="Basic residues" evidence="15">
    <location>
        <begin position="2961"/>
        <end position="2976"/>
    </location>
</feature>
<feature type="region of interest" description="Disordered" evidence="15">
    <location>
        <begin position="3648"/>
        <end position="3674"/>
    </location>
</feature>
<dbReference type="GO" id="GO:0008013">
    <property type="term" value="F:beta-catenin binding"/>
    <property type="evidence" value="ECO:0007669"/>
    <property type="project" value="TreeGrafter"/>
</dbReference>
<feature type="domain" description="Cadherin" evidence="17">
    <location>
        <begin position="1076"/>
        <end position="1186"/>
    </location>
</feature>
<dbReference type="GO" id="GO:0016342">
    <property type="term" value="C:catenin complex"/>
    <property type="evidence" value="ECO:0007669"/>
    <property type="project" value="TreeGrafter"/>
</dbReference>
<feature type="domain" description="Cadherin" evidence="17">
    <location>
        <begin position="163"/>
        <end position="271"/>
    </location>
</feature>
<dbReference type="SMART" id="SM00112">
    <property type="entry name" value="CA"/>
    <property type="match status" value="16"/>
</dbReference>
<feature type="region of interest" description="Disordered" evidence="15">
    <location>
        <begin position="3714"/>
        <end position="3765"/>
    </location>
</feature>
<dbReference type="GO" id="GO:0016477">
    <property type="term" value="P:cell migration"/>
    <property type="evidence" value="ECO:0007669"/>
    <property type="project" value="TreeGrafter"/>
</dbReference>
<dbReference type="Proteomes" id="UP000479190">
    <property type="component" value="Unassembled WGS sequence"/>
</dbReference>
<dbReference type="CDD" id="cd11304">
    <property type="entry name" value="Cadherin_repeat"/>
    <property type="match status" value="16"/>
</dbReference>
<feature type="compositionally biased region" description="Basic and acidic residues" evidence="15">
    <location>
        <begin position="2826"/>
        <end position="2835"/>
    </location>
</feature>
<feature type="compositionally biased region" description="Polar residues" evidence="15">
    <location>
        <begin position="3506"/>
        <end position="3520"/>
    </location>
</feature>
<proteinExistence type="predicted"/>
<keyword evidence="3" id="KW-0245">EGF-like domain</keyword>
<feature type="compositionally biased region" description="Polar residues" evidence="15">
    <location>
        <begin position="3343"/>
        <end position="3355"/>
    </location>
</feature>
<feature type="region of interest" description="Disordered" evidence="15">
    <location>
        <begin position="2786"/>
        <end position="2881"/>
    </location>
</feature>
<evidence type="ECO:0000256" key="12">
    <source>
        <dbReference type="ARBA" id="ARBA00023180"/>
    </source>
</evidence>
<feature type="domain" description="Cadherin" evidence="17">
    <location>
        <begin position="1833"/>
        <end position="1934"/>
    </location>
</feature>
<dbReference type="PRINTS" id="PR00205">
    <property type="entry name" value="CADHERIN"/>
</dbReference>
<evidence type="ECO:0000256" key="9">
    <source>
        <dbReference type="ARBA" id="ARBA00022989"/>
    </source>
</evidence>
<feature type="domain" description="Cadherin" evidence="17">
    <location>
        <begin position="272"/>
        <end position="381"/>
    </location>
</feature>
<evidence type="ECO:0000256" key="13">
    <source>
        <dbReference type="ARBA" id="ARBA00059331"/>
    </source>
</evidence>
<feature type="domain" description="Cadherin" evidence="17">
    <location>
        <begin position="972"/>
        <end position="1075"/>
    </location>
</feature>
<feature type="compositionally biased region" description="Basic and acidic residues" evidence="15">
    <location>
        <begin position="3106"/>
        <end position="3115"/>
    </location>
</feature>
<evidence type="ECO:0000256" key="11">
    <source>
        <dbReference type="ARBA" id="ARBA00023157"/>
    </source>
</evidence>
<gene>
    <name evidence="18" type="ORF">TBRA_LOCUS16074</name>
</gene>
<dbReference type="FunFam" id="2.60.40.60:FF:000039">
    <property type="entry name" value="FAT atypical cadherin 3"/>
    <property type="match status" value="1"/>
</dbReference>
<feature type="region of interest" description="Disordered" evidence="15">
    <location>
        <begin position="2934"/>
        <end position="2976"/>
    </location>
</feature>
<feature type="compositionally biased region" description="Low complexity" evidence="15">
    <location>
        <begin position="2245"/>
        <end position="2258"/>
    </location>
</feature>
<feature type="compositionally biased region" description="Acidic residues" evidence="15">
    <location>
        <begin position="3285"/>
        <end position="3296"/>
    </location>
</feature>
<dbReference type="SUPFAM" id="SSF49313">
    <property type="entry name" value="Cadherin-like"/>
    <property type="match status" value="16"/>
</dbReference>
<dbReference type="GO" id="GO:0048513">
    <property type="term" value="P:animal organ development"/>
    <property type="evidence" value="ECO:0007669"/>
    <property type="project" value="UniProtKB-ARBA"/>
</dbReference>
<accession>A0A6H5J4A3</accession>
<feature type="domain" description="Cadherin" evidence="17">
    <location>
        <begin position="1298"/>
        <end position="1405"/>
    </location>
</feature>
<dbReference type="FunFam" id="2.60.40.60:FF:000118">
    <property type="entry name" value="protocadherin Fat 4"/>
    <property type="match status" value="2"/>
</dbReference>
<dbReference type="FunFam" id="2.60.40.60:FF:000098">
    <property type="entry name" value="cadherin-23 isoform X1"/>
    <property type="match status" value="2"/>
</dbReference>
<dbReference type="PANTHER" id="PTHR24027">
    <property type="entry name" value="CADHERIN-23"/>
    <property type="match status" value="1"/>
</dbReference>
<evidence type="ECO:0000313" key="19">
    <source>
        <dbReference type="Proteomes" id="UP000479190"/>
    </source>
</evidence>
<dbReference type="GO" id="GO:0001736">
    <property type="term" value="P:establishment of planar polarity"/>
    <property type="evidence" value="ECO:0007669"/>
    <property type="project" value="UniProtKB-ARBA"/>
</dbReference>
<evidence type="ECO:0000256" key="4">
    <source>
        <dbReference type="ARBA" id="ARBA00022692"/>
    </source>
</evidence>
<evidence type="ECO:0000256" key="8">
    <source>
        <dbReference type="ARBA" id="ARBA00022889"/>
    </source>
</evidence>
<dbReference type="Gene3D" id="2.60.40.60">
    <property type="entry name" value="Cadherins"/>
    <property type="match status" value="16"/>
</dbReference>
<evidence type="ECO:0000256" key="15">
    <source>
        <dbReference type="SAM" id="MobiDB-lite"/>
    </source>
</evidence>
<evidence type="ECO:0000259" key="17">
    <source>
        <dbReference type="PROSITE" id="PS50268"/>
    </source>
</evidence>
<feature type="domain" description="Cadherin" evidence="17">
    <location>
        <begin position="2052"/>
        <end position="2158"/>
    </location>
</feature>
<evidence type="ECO:0000256" key="7">
    <source>
        <dbReference type="ARBA" id="ARBA00022837"/>
    </source>
</evidence>
<dbReference type="InterPro" id="IPR002126">
    <property type="entry name" value="Cadherin-like_dom"/>
</dbReference>
<evidence type="ECO:0000256" key="6">
    <source>
        <dbReference type="ARBA" id="ARBA00022737"/>
    </source>
</evidence>
<keyword evidence="6" id="KW-0677">Repeat</keyword>
<evidence type="ECO:0000256" key="10">
    <source>
        <dbReference type="ARBA" id="ARBA00023136"/>
    </source>
</evidence>
<comment type="function">
    <text evidence="13">Cadherins are calcium-dependent cell adhesion proteins. They preferentially interact with themselves in a homophilic manner in connecting cells.</text>
</comment>
<organism evidence="18 19">
    <name type="scientific">Trichogramma brassicae</name>
    <dbReference type="NCBI Taxonomy" id="86971"/>
    <lineage>
        <taxon>Eukaryota</taxon>
        <taxon>Metazoa</taxon>
        <taxon>Ecdysozoa</taxon>
        <taxon>Arthropoda</taxon>
        <taxon>Hexapoda</taxon>
        <taxon>Insecta</taxon>
        <taxon>Pterygota</taxon>
        <taxon>Neoptera</taxon>
        <taxon>Endopterygota</taxon>
        <taxon>Hymenoptera</taxon>
        <taxon>Apocrita</taxon>
        <taxon>Proctotrupomorpha</taxon>
        <taxon>Chalcidoidea</taxon>
        <taxon>Trichogrammatidae</taxon>
        <taxon>Trichogramma</taxon>
    </lineage>
</organism>
<dbReference type="InterPro" id="IPR020894">
    <property type="entry name" value="Cadherin_CS"/>
</dbReference>
<dbReference type="FunFam" id="2.60.40.60:FF:000020">
    <property type="entry name" value="Dachsous cadherin-related 1b"/>
    <property type="match status" value="1"/>
</dbReference>
<evidence type="ECO:0000256" key="2">
    <source>
        <dbReference type="ARBA" id="ARBA00022475"/>
    </source>
</evidence>
<feature type="transmembrane region" description="Helical" evidence="16">
    <location>
        <begin position="21"/>
        <end position="43"/>
    </location>
</feature>
<evidence type="ECO:0000313" key="18">
    <source>
        <dbReference type="EMBL" id="CAB0044486.1"/>
    </source>
</evidence>
<feature type="compositionally biased region" description="Low complexity" evidence="15">
    <location>
        <begin position="3209"/>
        <end position="3222"/>
    </location>
</feature>
<dbReference type="FunFam" id="2.60.40.60:FF:000124">
    <property type="entry name" value="Cadherin-related family member 1"/>
    <property type="match status" value="1"/>
</dbReference>
<dbReference type="GO" id="GO:0048731">
    <property type="term" value="P:system development"/>
    <property type="evidence" value="ECO:0007669"/>
    <property type="project" value="UniProtKB-ARBA"/>
</dbReference>
<keyword evidence="10 16" id="KW-0472">Membrane</keyword>
<dbReference type="PROSITE" id="PS00232">
    <property type="entry name" value="CADHERIN_1"/>
    <property type="match status" value="6"/>
</dbReference>
<feature type="domain" description="Cadherin" evidence="17">
    <location>
        <begin position="850"/>
        <end position="971"/>
    </location>
</feature>
<feature type="compositionally biased region" description="Basic and acidic residues" evidence="15">
    <location>
        <begin position="3175"/>
        <end position="3194"/>
    </location>
</feature>
<feature type="domain" description="Cadherin" evidence="17">
    <location>
        <begin position="68"/>
        <end position="162"/>
    </location>
</feature>
<feature type="domain" description="Cadherin" evidence="17">
    <location>
        <begin position="1193"/>
        <end position="1295"/>
    </location>
</feature>
<reference evidence="18 19" key="1">
    <citation type="submission" date="2020-02" db="EMBL/GenBank/DDBJ databases">
        <authorList>
            <person name="Ferguson B K."/>
        </authorList>
    </citation>
    <scope>NUCLEOTIDE SEQUENCE [LARGE SCALE GENOMIC DNA]</scope>
</reference>
<feature type="region of interest" description="Disordered" evidence="15">
    <location>
        <begin position="2643"/>
        <end position="2667"/>
    </location>
</feature>
<dbReference type="GO" id="GO:0045296">
    <property type="term" value="F:cadherin binding"/>
    <property type="evidence" value="ECO:0007669"/>
    <property type="project" value="TreeGrafter"/>
</dbReference>
<dbReference type="InterPro" id="IPR039808">
    <property type="entry name" value="Cadherin"/>
</dbReference>
<feature type="domain" description="Cadherin" evidence="17">
    <location>
        <begin position="499"/>
        <end position="608"/>
    </location>
</feature>
<feature type="region of interest" description="Disordered" evidence="15">
    <location>
        <begin position="2568"/>
        <end position="2611"/>
    </location>
</feature>
<keyword evidence="5" id="KW-0732">Signal</keyword>
<evidence type="ECO:0000256" key="5">
    <source>
        <dbReference type="ARBA" id="ARBA00022729"/>
    </source>
</evidence>
<dbReference type="OrthoDB" id="6510378at2759"/>
<protein>
    <recommendedName>
        <fullName evidence="17">Cadherin domain-containing protein</fullName>
    </recommendedName>
</protein>
<dbReference type="FunFam" id="2.60.40.60:FF:000168">
    <property type="entry name" value="Cadherin-related family member 2"/>
    <property type="match status" value="1"/>
</dbReference>